<keyword evidence="4" id="KW-1185">Reference proteome</keyword>
<reference evidence="3 4" key="1">
    <citation type="submission" date="2019-02" db="EMBL/GenBank/DDBJ databases">
        <title>Genomic Encyclopedia of Type Strains, Phase IV (KMG-IV): sequencing the most valuable type-strain genomes for metagenomic binning, comparative biology and taxonomic classification.</title>
        <authorList>
            <person name="Goeker M."/>
        </authorList>
    </citation>
    <scope>NUCLEOTIDE SEQUENCE [LARGE SCALE GENOMIC DNA]</scope>
    <source>
        <strain evidence="3 4">DSM 105135</strain>
    </source>
</reference>
<dbReference type="InterPro" id="IPR028098">
    <property type="entry name" value="Glyco_trans_4-like_N"/>
</dbReference>
<dbReference type="RefSeq" id="WP_130411824.1">
    <property type="nucleotide sequence ID" value="NZ_SHKX01000011.1"/>
</dbReference>
<proteinExistence type="predicted"/>
<feature type="domain" description="Glycosyl transferase family 1" evidence="1">
    <location>
        <begin position="200"/>
        <end position="340"/>
    </location>
</feature>
<dbReference type="EMBL" id="SHKX01000011">
    <property type="protein sequence ID" value="RZU46845.1"/>
    <property type="molecule type" value="Genomic_DNA"/>
</dbReference>
<dbReference type="PANTHER" id="PTHR12526:SF637">
    <property type="entry name" value="GLYCOSYLTRANSFERASE EPSF-RELATED"/>
    <property type="match status" value="1"/>
</dbReference>
<dbReference type="GO" id="GO:1901135">
    <property type="term" value="P:carbohydrate derivative metabolic process"/>
    <property type="evidence" value="ECO:0007669"/>
    <property type="project" value="UniProtKB-ARBA"/>
</dbReference>
<evidence type="ECO:0000313" key="4">
    <source>
        <dbReference type="Proteomes" id="UP000292423"/>
    </source>
</evidence>
<sequence>MKILHVTEDFSPENAGMTTAVLQMTKLGAGLPGASFVVVAVGSRAVPVSDEVRVRLCPNSSGVLGGWRYSPDLEDVLREEIPNNDVVHIHGLWMYPQWKALRLAAEYEKPVIITPHNMLGGWVWEQGGFLKKLKKSLYWSLVVSPALGRHGLVHVLSEIEAKNARPFFGSMPFYVAPNGVDVNGVVSAHSALGDTQDLPERFLAFLGRLHPVKGVELIVEAMGLLSVHERIPVLLIGPEESEQYVLQLKSLVKELGLEDFIRFIGPVFGNRKYEILGKAIALVAPSHSEGISMAALEAMSCSTPVITTLASGIDDIEKGGGVLVDTNPASLAKVLAQIVSWTESDILERRSRALEFVRRGFDVAPVGRRYSEMYKHALEMSCAKPSEG</sequence>
<name>A0A4Q7ZAC4_9GAMM</name>
<evidence type="ECO:0000259" key="1">
    <source>
        <dbReference type="Pfam" id="PF00534"/>
    </source>
</evidence>
<dbReference type="AlphaFoldDB" id="A0A4Q7ZAC4"/>
<dbReference type="SUPFAM" id="SSF53756">
    <property type="entry name" value="UDP-Glycosyltransferase/glycogen phosphorylase"/>
    <property type="match status" value="1"/>
</dbReference>
<evidence type="ECO:0000259" key="2">
    <source>
        <dbReference type="Pfam" id="PF13439"/>
    </source>
</evidence>
<evidence type="ECO:0000313" key="3">
    <source>
        <dbReference type="EMBL" id="RZU46845.1"/>
    </source>
</evidence>
<dbReference type="GO" id="GO:0016757">
    <property type="term" value="F:glycosyltransferase activity"/>
    <property type="evidence" value="ECO:0007669"/>
    <property type="project" value="InterPro"/>
</dbReference>
<dbReference type="PANTHER" id="PTHR12526">
    <property type="entry name" value="GLYCOSYLTRANSFERASE"/>
    <property type="match status" value="1"/>
</dbReference>
<dbReference type="Proteomes" id="UP000292423">
    <property type="component" value="Unassembled WGS sequence"/>
</dbReference>
<gene>
    <name evidence="3" type="ORF">EV700_1230</name>
</gene>
<accession>A0A4Q7ZAC4</accession>
<feature type="domain" description="Glycosyltransferase subfamily 4-like N-terminal" evidence="2">
    <location>
        <begin position="45"/>
        <end position="182"/>
    </location>
</feature>
<organism evidence="3 4">
    <name type="scientific">Fluviicoccus keumensis</name>
    <dbReference type="NCBI Taxonomy" id="1435465"/>
    <lineage>
        <taxon>Bacteria</taxon>
        <taxon>Pseudomonadati</taxon>
        <taxon>Pseudomonadota</taxon>
        <taxon>Gammaproteobacteria</taxon>
        <taxon>Moraxellales</taxon>
        <taxon>Moraxellaceae</taxon>
        <taxon>Fluviicoccus</taxon>
    </lineage>
</organism>
<dbReference type="Gene3D" id="3.40.50.2000">
    <property type="entry name" value="Glycogen Phosphorylase B"/>
    <property type="match status" value="2"/>
</dbReference>
<dbReference type="Pfam" id="PF13439">
    <property type="entry name" value="Glyco_transf_4"/>
    <property type="match status" value="1"/>
</dbReference>
<keyword evidence="3" id="KW-0808">Transferase</keyword>
<dbReference type="OrthoDB" id="9801609at2"/>
<protein>
    <submittedName>
        <fullName evidence="3">Glycosyltransferase involved in cell wall biosynthesis</fullName>
    </submittedName>
</protein>
<comment type="caution">
    <text evidence="3">The sequence shown here is derived from an EMBL/GenBank/DDBJ whole genome shotgun (WGS) entry which is preliminary data.</text>
</comment>
<dbReference type="Pfam" id="PF00534">
    <property type="entry name" value="Glycos_transf_1"/>
    <property type="match status" value="1"/>
</dbReference>
<dbReference type="InterPro" id="IPR001296">
    <property type="entry name" value="Glyco_trans_1"/>
</dbReference>